<evidence type="ECO:0000256" key="1">
    <source>
        <dbReference type="SAM" id="Phobius"/>
    </source>
</evidence>
<dbReference type="EMBL" id="BAAAGG010000004">
    <property type="protein sequence ID" value="GAA0752804.1"/>
    <property type="molecule type" value="Genomic_DNA"/>
</dbReference>
<evidence type="ECO:0000313" key="3">
    <source>
        <dbReference type="Proteomes" id="UP001500185"/>
    </source>
</evidence>
<organism evidence="2 3">
    <name type="scientific">Psychroflexus lacisalsi</name>
    <dbReference type="NCBI Taxonomy" id="503928"/>
    <lineage>
        <taxon>Bacteria</taxon>
        <taxon>Pseudomonadati</taxon>
        <taxon>Bacteroidota</taxon>
        <taxon>Flavobacteriia</taxon>
        <taxon>Flavobacteriales</taxon>
        <taxon>Flavobacteriaceae</taxon>
        <taxon>Psychroflexus</taxon>
    </lineage>
</organism>
<keyword evidence="1" id="KW-0812">Transmembrane</keyword>
<protein>
    <recommendedName>
        <fullName evidence="4">Bacteriocin</fullName>
    </recommendedName>
</protein>
<reference evidence="2 3" key="1">
    <citation type="journal article" date="2019" name="Int. J. Syst. Evol. Microbiol.">
        <title>The Global Catalogue of Microorganisms (GCM) 10K type strain sequencing project: providing services to taxonomists for standard genome sequencing and annotation.</title>
        <authorList>
            <consortium name="The Broad Institute Genomics Platform"/>
            <consortium name="The Broad Institute Genome Sequencing Center for Infectious Disease"/>
            <person name="Wu L."/>
            <person name="Ma J."/>
        </authorList>
    </citation>
    <scope>NUCLEOTIDE SEQUENCE [LARGE SCALE GENOMIC DNA]</scope>
    <source>
        <strain evidence="2 3">JCM 16231</strain>
    </source>
</reference>
<feature type="transmembrane region" description="Helical" evidence="1">
    <location>
        <begin position="33"/>
        <end position="55"/>
    </location>
</feature>
<keyword evidence="1" id="KW-0472">Membrane</keyword>
<keyword evidence="3" id="KW-1185">Reference proteome</keyword>
<sequence length="64" mass="6785">MKNLELTQMEHLSGGEYDCDFHMSLGLTVMTGGLTTAFTPGGAAILFAGALYSFYSAEIKGCTN</sequence>
<proteinExistence type="predicted"/>
<comment type="caution">
    <text evidence="2">The sequence shown here is derived from an EMBL/GenBank/DDBJ whole genome shotgun (WGS) entry which is preliminary data.</text>
</comment>
<gene>
    <name evidence="2" type="ORF">GCM10009433_04230</name>
</gene>
<keyword evidence="1" id="KW-1133">Transmembrane helix</keyword>
<name>A0ABN1K258_9FLAO</name>
<evidence type="ECO:0008006" key="4">
    <source>
        <dbReference type="Google" id="ProtNLM"/>
    </source>
</evidence>
<accession>A0ABN1K258</accession>
<dbReference type="Proteomes" id="UP001500185">
    <property type="component" value="Unassembled WGS sequence"/>
</dbReference>
<dbReference type="RefSeq" id="WP_224455544.1">
    <property type="nucleotide sequence ID" value="NZ_BAAAGG010000004.1"/>
</dbReference>
<evidence type="ECO:0000313" key="2">
    <source>
        <dbReference type="EMBL" id="GAA0752804.1"/>
    </source>
</evidence>